<feature type="region of interest" description="Disordered" evidence="3">
    <location>
        <begin position="204"/>
        <end position="224"/>
    </location>
</feature>
<organism evidence="6 7">
    <name type="scientific">Panagrellus redivivus</name>
    <name type="common">Microworm</name>
    <dbReference type="NCBI Taxonomy" id="6233"/>
    <lineage>
        <taxon>Eukaryota</taxon>
        <taxon>Metazoa</taxon>
        <taxon>Ecdysozoa</taxon>
        <taxon>Nematoda</taxon>
        <taxon>Chromadorea</taxon>
        <taxon>Rhabditida</taxon>
        <taxon>Tylenchina</taxon>
        <taxon>Panagrolaimomorpha</taxon>
        <taxon>Panagrolaimoidea</taxon>
        <taxon>Panagrolaimidae</taxon>
        <taxon>Panagrellus</taxon>
    </lineage>
</organism>
<dbReference type="WBParaSite" id="Pan_g18382.t1">
    <property type="protein sequence ID" value="Pan_g18382.t1"/>
    <property type="gene ID" value="Pan_g18382"/>
</dbReference>
<dbReference type="SUPFAM" id="SSF51695">
    <property type="entry name" value="PLC-like phosphodiesterases"/>
    <property type="match status" value="1"/>
</dbReference>
<evidence type="ECO:0000259" key="4">
    <source>
        <dbReference type="PROSITE" id="PS51166"/>
    </source>
</evidence>
<evidence type="ECO:0000256" key="2">
    <source>
        <dbReference type="ARBA" id="ARBA00022801"/>
    </source>
</evidence>
<dbReference type="InterPro" id="IPR030395">
    <property type="entry name" value="GP_PDE_dom"/>
</dbReference>
<feature type="compositionally biased region" description="Polar residues" evidence="3">
    <location>
        <begin position="698"/>
        <end position="718"/>
    </location>
</feature>
<reference evidence="6" key="1">
    <citation type="journal article" date="2013" name="Genetics">
        <title>The draft genome and transcriptome of Panagrellus redivivus are shaped by the harsh demands of a free-living lifestyle.</title>
        <authorList>
            <person name="Srinivasan J."/>
            <person name="Dillman A.R."/>
            <person name="Macchietto M.G."/>
            <person name="Heikkinen L."/>
            <person name="Lakso M."/>
            <person name="Fracchia K.M."/>
            <person name="Antoshechkin I."/>
            <person name="Mortazavi A."/>
            <person name="Wong G."/>
            <person name="Sternberg P.W."/>
        </authorList>
    </citation>
    <scope>NUCLEOTIDE SEQUENCE [LARGE SCALE GENOMIC DNA]</scope>
    <source>
        <strain evidence="6">MT8872</strain>
    </source>
</reference>
<name>A0A7E4V9S8_PANRE</name>
<dbReference type="SUPFAM" id="SSF49452">
    <property type="entry name" value="Starch-binding domain-like"/>
    <property type="match status" value="1"/>
</dbReference>
<sequence length="772" mass="87851">MSDEDETAVTFAVRVADIHAWEFVFVVGDHVQLGNWNPDQALELVYSEKDNVWMNRLTLTVEQARHPLRYRYFIGYYLQASSDATSKVRVISRWESQFLPRHFMCAIDKYLGGTDEFGHYNGKNKVSAGWLHQPKQCQIYLRLHGASLKFFKERYSQRPYFIKIVSFDLRRKEEITYDTDHTNRRVLWRCPSLYRASIGTSLDDDPDDSLDGSGIPPLPSFSHTEVSDHYAENPHFHAQTAHGREFQNENSYVVFRTTSVAVDYLAFRIEFYVDHSRTTKKDVEPSIDLQPRTHRDAPDRLRSSKSSSGHLQKTGIERIAIAYCMPTGMSDTFGQISVPILAKNQQPIGMVNIDYLIVRSMQNPVPMSMEVSFARHWKKRAPLEVGHRGMGNSYTKFSAVRENTLDSLNKAARNGADFVEFDVQLTKDQKVVIFHDFHVLVSVARRTMRDTRLPKADSVEFHELALKDLKLKQLQLLHLDHHKAPENQDKLKVTGALTETEENHPFPTLIEALKHVDGDTGFNIEIKYPMKMKDGSHECENYFERNLFIDTILEDVFKFAGNRRIVFSSFDPDVCTMIAMKQPRYPVLFLSVGVTTRYVPFLDQRSCTSEMAVNYATSQNILGVNFHSEDLLRDPSHVRKARERGLVSFVWGDDLDDPNNIQAMRNLNLDGIIYDRIGADQARRNVFTVERTAKASLFGSSPAPSRSGSLDRSTSRLSNHDSIPLALSQLDLAGSTPSPTTSTHNGTTTSTPSTVPVVFVQKDKEDSSSSSD</sequence>
<feature type="region of interest" description="Disordered" evidence="3">
    <location>
        <begin position="283"/>
        <end position="309"/>
    </location>
</feature>
<reference evidence="7" key="2">
    <citation type="submission" date="2020-10" db="UniProtKB">
        <authorList>
            <consortium name="WormBaseParasite"/>
        </authorList>
    </citation>
    <scope>IDENTIFICATION</scope>
</reference>
<evidence type="ECO:0000313" key="6">
    <source>
        <dbReference type="Proteomes" id="UP000492821"/>
    </source>
</evidence>
<protein>
    <submittedName>
        <fullName evidence="7">GP-PDE domain-containing protein</fullName>
    </submittedName>
</protein>
<keyword evidence="2" id="KW-0378">Hydrolase</keyword>
<evidence type="ECO:0000256" key="3">
    <source>
        <dbReference type="SAM" id="MobiDB-lite"/>
    </source>
</evidence>
<feature type="region of interest" description="Disordered" evidence="3">
    <location>
        <begin position="697"/>
        <end position="718"/>
    </location>
</feature>
<dbReference type="InterPro" id="IPR013784">
    <property type="entry name" value="Carb-bd-like_fold"/>
</dbReference>
<proteinExistence type="inferred from homology"/>
<dbReference type="InterPro" id="IPR051578">
    <property type="entry name" value="GDPD"/>
</dbReference>
<evidence type="ECO:0000313" key="7">
    <source>
        <dbReference type="WBParaSite" id="Pan_g18382.t1"/>
    </source>
</evidence>
<accession>A0A7E4V9S8</accession>
<feature type="compositionally biased region" description="Low complexity" evidence="3">
    <location>
        <begin position="735"/>
        <end position="760"/>
    </location>
</feature>
<dbReference type="Gene3D" id="2.60.40.10">
    <property type="entry name" value="Immunoglobulins"/>
    <property type="match status" value="1"/>
</dbReference>
<feature type="compositionally biased region" description="Basic and acidic residues" evidence="3">
    <location>
        <begin position="291"/>
        <end position="302"/>
    </location>
</feature>
<dbReference type="PROSITE" id="PS51704">
    <property type="entry name" value="GP_PDE"/>
    <property type="match status" value="1"/>
</dbReference>
<dbReference type="Proteomes" id="UP000492821">
    <property type="component" value="Unassembled WGS sequence"/>
</dbReference>
<dbReference type="GO" id="GO:0047389">
    <property type="term" value="F:glycerophosphocholine phosphodiesterase activity"/>
    <property type="evidence" value="ECO:0007669"/>
    <property type="project" value="TreeGrafter"/>
</dbReference>
<keyword evidence="6" id="KW-1185">Reference proteome</keyword>
<comment type="similarity">
    <text evidence="1">Belongs to the glycerophosphoryl diester phosphodiesterase family.</text>
</comment>
<feature type="domain" description="CBM20" evidence="4">
    <location>
        <begin position="1"/>
        <end position="122"/>
    </location>
</feature>
<dbReference type="InterPro" id="IPR002044">
    <property type="entry name" value="CBM20"/>
</dbReference>
<feature type="region of interest" description="Disordered" evidence="3">
    <location>
        <begin position="731"/>
        <end position="772"/>
    </location>
</feature>
<dbReference type="PANTHER" id="PTHR22958:SF1">
    <property type="entry name" value="GLYCEROPHOSPHOCHOLINE PHOSPHODIESTERASE GPCPD1"/>
    <property type="match status" value="1"/>
</dbReference>
<dbReference type="Pfam" id="PF00686">
    <property type="entry name" value="CBM_20"/>
    <property type="match status" value="1"/>
</dbReference>
<dbReference type="Pfam" id="PF25329">
    <property type="entry name" value="C2_GDE1"/>
    <property type="match status" value="1"/>
</dbReference>
<feature type="compositionally biased region" description="Basic and acidic residues" evidence="3">
    <location>
        <begin position="761"/>
        <end position="772"/>
    </location>
</feature>
<evidence type="ECO:0000256" key="1">
    <source>
        <dbReference type="ARBA" id="ARBA00007277"/>
    </source>
</evidence>
<feature type="domain" description="GP-PDE" evidence="5">
    <location>
        <begin position="382"/>
        <end position="684"/>
    </location>
</feature>
<dbReference type="FunFam" id="3.20.20.190:FF:000032">
    <property type="entry name" value="Glycerophosphoryl diester phosphodiesterase, putative"/>
    <property type="match status" value="1"/>
</dbReference>
<dbReference type="GO" id="GO:2001070">
    <property type="term" value="F:starch binding"/>
    <property type="evidence" value="ECO:0007669"/>
    <property type="project" value="InterPro"/>
</dbReference>
<dbReference type="PROSITE" id="PS51166">
    <property type="entry name" value="CBM20"/>
    <property type="match status" value="1"/>
</dbReference>
<dbReference type="PANTHER" id="PTHR22958">
    <property type="entry name" value="GLYCEROPHOSPHORYL DIESTER PHOSPHODIESTERASE"/>
    <property type="match status" value="1"/>
</dbReference>
<dbReference type="InterPro" id="IPR017946">
    <property type="entry name" value="PLC-like_Pdiesterase_TIM-brl"/>
</dbReference>
<dbReference type="InterPro" id="IPR057506">
    <property type="entry name" value="C2_GPCPD1"/>
</dbReference>
<dbReference type="InterPro" id="IPR013783">
    <property type="entry name" value="Ig-like_fold"/>
</dbReference>
<dbReference type="Gene3D" id="3.20.20.190">
    <property type="entry name" value="Phosphatidylinositol (PI) phosphodiesterase"/>
    <property type="match status" value="1"/>
</dbReference>
<dbReference type="GO" id="GO:0046475">
    <property type="term" value="P:glycerophospholipid catabolic process"/>
    <property type="evidence" value="ECO:0007669"/>
    <property type="project" value="TreeGrafter"/>
</dbReference>
<dbReference type="AlphaFoldDB" id="A0A7E4V9S8"/>
<evidence type="ECO:0000259" key="5">
    <source>
        <dbReference type="PROSITE" id="PS51704"/>
    </source>
</evidence>
<dbReference type="Pfam" id="PF03009">
    <property type="entry name" value="GDPD"/>
    <property type="match status" value="1"/>
</dbReference>
<dbReference type="SMART" id="SM01065">
    <property type="entry name" value="CBM_2"/>
    <property type="match status" value="1"/>
</dbReference>